<dbReference type="Proteomes" id="UP001642484">
    <property type="component" value="Unassembled WGS sequence"/>
</dbReference>
<dbReference type="EMBL" id="CAXAMN010020002">
    <property type="protein sequence ID" value="CAK9055541.1"/>
    <property type="molecule type" value="Genomic_DNA"/>
</dbReference>
<reference evidence="3 4" key="1">
    <citation type="submission" date="2024-02" db="EMBL/GenBank/DDBJ databases">
        <authorList>
            <person name="Chen Y."/>
            <person name="Shah S."/>
            <person name="Dougan E. K."/>
            <person name="Thang M."/>
            <person name="Chan C."/>
        </authorList>
    </citation>
    <scope>NUCLEOTIDE SEQUENCE [LARGE SCALE GENOMIC DNA]</scope>
</reference>
<keyword evidence="4" id="KW-1185">Reference proteome</keyword>
<keyword evidence="1" id="KW-0472">Membrane</keyword>
<keyword evidence="1" id="KW-0812">Transmembrane</keyword>
<proteinExistence type="predicted"/>
<evidence type="ECO:0000313" key="2">
    <source>
        <dbReference type="EMBL" id="CAK9055541.1"/>
    </source>
</evidence>
<feature type="transmembrane region" description="Helical" evidence="1">
    <location>
        <begin position="137"/>
        <end position="156"/>
    </location>
</feature>
<feature type="transmembrane region" description="Helical" evidence="1">
    <location>
        <begin position="28"/>
        <end position="49"/>
    </location>
</feature>
<evidence type="ECO:0000256" key="1">
    <source>
        <dbReference type="SAM" id="Phobius"/>
    </source>
</evidence>
<organism evidence="3 4">
    <name type="scientific">Durusdinium trenchii</name>
    <dbReference type="NCBI Taxonomy" id="1381693"/>
    <lineage>
        <taxon>Eukaryota</taxon>
        <taxon>Sar</taxon>
        <taxon>Alveolata</taxon>
        <taxon>Dinophyceae</taxon>
        <taxon>Suessiales</taxon>
        <taxon>Symbiodiniaceae</taxon>
        <taxon>Durusdinium</taxon>
    </lineage>
</organism>
<comment type="caution">
    <text evidence="3">The sequence shown here is derived from an EMBL/GenBank/DDBJ whole genome shotgun (WGS) entry which is preliminary data.</text>
</comment>
<evidence type="ECO:0000313" key="4">
    <source>
        <dbReference type="Proteomes" id="UP001642484"/>
    </source>
</evidence>
<feature type="transmembrane region" description="Helical" evidence="1">
    <location>
        <begin position="196"/>
        <end position="216"/>
    </location>
</feature>
<protein>
    <submittedName>
        <fullName evidence="3">Uncharacterized protein</fullName>
    </submittedName>
</protein>
<keyword evidence="1" id="KW-1133">Transmembrane helix</keyword>
<name>A0ABP0MYH9_9DINO</name>
<evidence type="ECO:0000313" key="3">
    <source>
        <dbReference type="EMBL" id="CAK9055727.1"/>
    </source>
</evidence>
<dbReference type="EMBL" id="CAXAMN010020113">
    <property type="protein sequence ID" value="CAK9055727.1"/>
    <property type="molecule type" value="Genomic_DNA"/>
</dbReference>
<accession>A0ABP0MYH9</accession>
<gene>
    <name evidence="2" type="ORF">CCMP2556_LOCUS27629</name>
    <name evidence="3" type="ORF">CCMP2556_LOCUS27700</name>
</gene>
<sequence length="241" mass="26887">MEAHHDNVGRMIAAVFDEDQAHLWRTTAAWAIACATLFVTVLEGLPAVLPALGRLSREQRLQLSQMTVNFCDHAILGPMAVHVMVNGNMKLVSGTSATIDWISMSVLGFCTYDLTVRVLFWRVLWRNSYFAHHAQSVICLGTATLVQLLGFERAFASSLMLGDMLTSGRVVLKLCDASGFSETSFAQMYVYHSETVFFVFRIFWCFWALGSCGASSRMRRRHRCLRSWLGHGDGGSLLAHS</sequence>
<feature type="transmembrane region" description="Helical" evidence="1">
    <location>
        <begin position="101"/>
        <end position="125"/>
    </location>
</feature>